<reference evidence="4 5" key="1">
    <citation type="journal article" date="2016" name="Proc. Natl. Acad. Sci. U.S.A.">
        <title>Comparative genomics of biotechnologically important yeasts.</title>
        <authorList>
            <person name="Riley R."/>
            <person name="Haridas S."/>
            <person name="Wolfe K.H."/>
            <person name="Lopes M.R."/>
            <person name="Hittinger C.T."/>
            <person name="Goeker M."/>
            <person name="Salamov A.A."/>
            <person name="Wisecaver J.H."/>
            <person name="Long T.M."/>
            <person name="Calvey C.H."/>
            <person name="Aerts A.L."/>
            <person name="Barry K.W."/>
            <person name="Choi C."/>
            <person name="Clum A."/>
            <person name="Coughlan A.Y."/>
            <person name="Deshpande S."/>
            <person name="Douglass A.P."/>
            <person name="Hanson S.J."/>
            <person name="Klenk H.-P."/>
            <person name="LaButti K.M."/>
            <person name="Lapidus A."/>
            <person name="Lindquist E.A."/>
            <person name="Lipzen A.M."/>
            <person name="Meier-Kolthoff J.P."/>
            <person name="Ohm R.A."/>
            <person name="Otillar R.P."/>
            <person name="Pangilinan J.L."/>
            <person name="Peng Y."/>
            <person name="Rokas A."/>
            <person name="Rosa C.A."/>
            <person name="Scheuner C."/>
            <person name="Sibirny A.A."/>
            <person name="Slot J.C."/>
            <person name="Stielow J.B."/>
            <person name="Sun H."/>
            <person name="Kurtzman C.P."/>
            <person name="Blackwell M."/>
            <person name="Grigoriev I.V."/>
            <person name="Jeffries T.W."/>
        </authorList>
    </citation>
    <scope>NUCLEOTIDE SEQUENCE [LARGE SCALE GENOMIC DNA]</scope>
    <source>
        <strain evidence="4 5">DSM 6958</strain>
    </source>
</reference>
<dbReference type="SUPFAM" id="SSF103473">
    <property type="entry name" value="MFS general substrate transporter"/>
    <property type="match status" value="1"/>
</dbReference>
<dbReference type="InterPro" id="IPR011701">
    <property type="entry name" value="MFS"/>
</dbReference>
<evidence type="ECO:0000313" key="5">
    <source>
        <dbReference type="Proteomes" id="UP000095009"/>
    </source>
</evidence>
<accession>A0A1E3PSJ6</accession>
<dbReference type="PANTHER" id="PTHR23520:SF2">
    <property type="entry name" value="ABR173CP"/>
    <property type="match status" value="1"/>
</dbReference>
<feature type="transmembrane region" description="Helical" evidence="2">
    <location>
        <begin position="208"/>
        <end position="229"/>
    </location>
</feature>
<dbReference type="InterPro" id="IPR020846">
    <property type="entry name" value="MFS_dom"/>
</dbReference>
<name>A0A1E3PSJ6_9ASCO</name>
<dbReference type="GO" id="GO:0000329">
    <property type="term" value="C:fungal-type vacuole membrane"/>
    <property type="evidence" value="ECO:0007669"/>
    <property type="project" value="TreeGrafter"/>
</dbReference>
<dbReference type="EMBL" id="KV454406">
    <property type="protein sequence ID" value="ODQ68396.1"/>
    <property type="molecule type" value="Genomic_DNA"/>
</dbReference>
<keyword evidence="2" id="KW-1133">Transmembrane helix</keyword>
<protein>
    <submittedName>
        <fullName evidence="4">MFS general substrate transporter</fullName>
    </submittedName>
</protein>
<feature type="transmembrane region" description="Helical" evidence="2">
    <location>
        <begin position="369"/>
        <end position="388"/>
    </location>
</feature>
<dbReference type="OrthoDB" id="10027823at2759"/>
<proteinExistence type="predicted"/>
<dbReference type="STRING" id="857566.A0A1E3PSJ6"/>
<sequence length="480" mass="53530">MTFSDISNSEGTEQRSVLKRGIWGTLLYEAGVDSLVHSSCDVKLLLAQRFIRLVAFGQTTLILALFFRELEISDYKIGIFMTLTLFGDVLLSYFLTLYADDMGRRTVIYWGVLLMIISGLVFAFSNNYWYLLIAAIIGVISPSGDETGPFKSIEESTLAHLTPHNQISDIFAWHGLFGTLGVALGSVSSGFIIHYLQETLLWSKLDAYRFIFLSYSSMAVIKLVLTFFLSDACEVGVMAHHQGDANERSALLQYHSQNNETDNTSSAEEEKPNWLNLLWGKPLSKESHAIIYKLCFIFSLDSLGYGVMNNSWLVVYFIEKFKIHEETMGTVIFTTNIISSFSSLASSAIYKRTGPIKAIVFTHFPSALFMSLIPACQTIPWAMVLLLLRSCTQSMDVVPRSAFLSSIVHPEERTKVMGIVNIVKTLARSIGPILTGILSEKGVMWIGFLITGICEAGHDFGLLVAFLWVDKFIAQQVANL</sequence>
<dbReference type="PANTHER" id="PTHR23520">
    <property type="entry name" value="TRANSPORTER, PUTATIVE (AFU_ORTHOLOGUE AFUA_3G04000)-RELATED"/>
    <property type="match status" value="1"/>
</dbReference>
<dbReference type="Proteomes" id="UP000095009">
    <property type="component" value="Unassembled WGS sequence"/>
</dbReference>
<gene>
    <name evidence="4" type="ORF">NADFUDRAFT_81372</name>
</gene>
<evidence type="ECO:0000313" key="4">
    <source>
        <dbReference type="EMBL" id="ODQ68396.1"/>
    </source>
</evidence>
<organism evidence="4 5">
    <name type="scientific">Nadsonia fulvescens var. elongata DSM 6958</name>
    <dbReference type="NCBI Taxonomy" id="857566"/>
    <lineage>
        <taxon>Eukaryota</taxon>
        <taxon>Fungi</taxon>
        <taxon>Dikarya</taxon>
        <taxon>Ascomycota</taxon>
        <taxon>Saccharomycotina</taxon>
        <taxon>Dipodascomycetes</taxon>
        <taxon>Dipodascales</taxon>
        <taxon>Dipodascales incertae sedis</taxon>
        <taxon>Nadsonia</taxon>
    </lineage>
</organism>
<feature type="transmembrane region" description="Helical" evidence="2">
    <location>
        <begin position="330"/>
        <end position="349"/>
    </location>
</feature>
<feature type="domain" description="Major facilitator superfamily (MFS) profile" evidence="3">
    <location>
        <begin position="41"/>
        <end position="480"/>
    </location>
</feature>
<dbReference type="AlphaFoldDB" id="A0A1E3PSJ6"/>
<evidence type="ECO:0000256" key="1">
    <source>
        <dbReference type="ARBA" id="ARBA00004141"/>
    </source>
</evidence>
<feature type="transmembrane region" description="Helical" evidence="2">
    <location>
        <begin position="50"/>
        <end position="67"/>
    </location>
</feature>
<feature type="transmembrane region" description="Helical" evidence="2">
    <location>
        <begin position="79"/>
        <end position="99"/>
    </location>
</feature>
<dbReference type="Gene3D" id="1.20.1250.20">
    <property type="entry name" value="MFS general substrate transporter like domains"/>
    <property type="match status" value="2"/>
</dbReference>
<dbReference type="Pfam" id="PF07690">
    <property type="entry name" value="MFS_1"/>
    <property type="match status" value="1"/>
</dbReference>
<dbReference type="InterPro" id="IPR036259">
    <property type="entry name" value="MFS_trans_sf"/>
</dbReference>
<evidence type="ECO:0000259" key="3">
    <source>
        <dbReference type="PROSITE" id="PS50850"/>
    </source>
</evidence>
<keyword evidence="5" id="KW-1185">Reference proteome</keyword>
<evidence type="ECO:0000256" key="2">
    <source>
        <dbReference type="SAM" id="Phobius"/>
    </source>
</evidence>
<comment type="subcellular location">
    <subcellularLocation>
        <location evidence="1">Membrane</location>
        <topology evidence="1">Multi-pass membrane protein</topology>
    </subcellularLocation>
</comment>
<dbReference type="PROSITE" id="PS50850">
    <property type="entry name" value="MFS"/>
    <property type="match status" value="1"/>
</dbReference>
<feature type="transmembrane region" description="Helical" evidence="2">
    <location>
        <begin position="171"/>
        <end position="196"/>
    </location>
</feature>
<feature type="transmembrane region" description="Helical" evidence="2">
    <location>
        <begin position="106"/>
        <end position="124"/>
    </location>
</feature>
<keyword evidence="2" id="KW-0812">Transmembrane</keyword>
<keyword evidence="2" id="KW-0472">Membrane</keyword>
<dbReference type="GO" id="GO:0022857">
    <property type="term" value="F:transmembrane transporter activity"/>
    <property type="evidence" value="ECO:0007669"/>
    <property type="project" value="InterPro"/>
</dbReference>
<feature type="transmembrane region" description="Helical" evidence="2">
    <location>
        <begin position="290"/>
        <end position="318"/>
    </location>
</feature>